<dbReference type="InterPro" id="IPR007371">
    <property type="entry name" value="TPK_catalytic"/>
</dbReference>
<keyword evidence="8" id="KW-1185">Reference proteome</keyword>
<dbReference type="InterPro" id="IPR036371">
    <property type="entry name" value="TPK_B1-bd_sf"/>
</dbReference>
<keyword evidence="1 7" id="KW-0808">Transferase</keyword>
<dbReference type="Gene3D" id="3.40.50.10240">
    <property type="entry name" value="Thiamin pyrophosphokinase, catalytic domain"/>
    <property type="match status" value="1"/>
</dbReference>
<feature type="domain" description="Thiamin pyrophosphokinase catalytic" evidence="6">
    <location>
        <begin position="29"/>
        <end position="117"/>
    </location>
</feature>
<protein>
    <recommendedName>
        <fullName evidence="5">Thiamine diphosphokinase</fullName>
        <ecNumber evidence="5">2.7.6.2</ecNumber>
    </recommendedName>
</protein>
<dbReference type="InterPro" id="IPR053149">
    <property type="entry name" value="TPK"/>
</dbReference>
<name>A0A844H3M8_9RHOB</name>
<dbReference type="CDD" id="cd07995">
    <property type="entry name" value="TPK"/>
    <property type="match status" value="1"/>
</dbReference>
<dbReference type="Pfam" id="PF04263">
    <property type="entry name" value="TPK_catalytic"/>
    <property type="match status" value="1"/>
</dbReference>
<dbReference type="PANTHER" id="PTHR41299">
    <property type="entry name" value="THIAMINE PYROPHOSPHOKINASE"/>
    <property type="match status" value="1"/>
</dbReference>
<evidence type="ECO:0000313" key="7">
    <source>
        <dbReference type="EMBL" id="MTH34164.1"/>
    </source>
</evidence>
<evidence type="ECO:0000256" key="1">
    <source>
        <dbReference type="ARBA" id="ARBA00022679"/>
    </source>
</evidence>
<evidence type="ECO:0000256" key="2">
    <source>
        <dbReference type="ARBA" id="ARBA00022741"/>
    </source>
</evidence>
<dbReference type="GO" id="GO:0006772">
    <property type="term" value="P:thiamine metabolic process"/>
    <property type="evidence" value="ECO:0007669"/>
    <property type="project" value="UniProtKB-UniRule"/>
</dbReference>
<dbReference type="AlphaFoldDB" id="A0A844H3M8"/>
<evidence type="ECO:0000313" key="8">
    <source>
        <dbReference type="Proteomes" id="UP000442533"/>
    </source>
</evidence>
<comment type="caution">
    <text evidence="7">The sequence shown here is derived from an EMBL/GenBank/DDBJ whole genome shotgun (WGS) entry which is preliminary data.</text>
</comment>
<proteinExistence type="predicted"/>
<keyword evidence="2" id="KW-0547">Nucleotide-binding</keyword>
<evidence type="ECO:0000256" key="3">
    <source>
        <dbReference type="ARBA" id="ARBA00022777"/>
    </source>
</evidence>
<evidence type="ECO:0000256" key="5">
    <source>
        <dbReference type="NCBIfam" id="TIGR01378"/>
    </source>
</evidence>
<keyword evidence="4" id="KW-0067">ATP-binding</keyword>
<dbReference type="EC" id="2.7.6.2" evidence="5"/>
<evidence type="ECO:0000259" key="6">
    <source>
        <dbReference type="Pfam" id="PF04263"/>
    </source>
</evidence>
<dbReference type="Proteomes" id="UP000442533">
    <property type="component" value="Unassembled WGS sequence"/>
</dbReference>
<accession>A0A844H3M8</accession>
<gene>
    <name evidence="7" type="ORF">GL279_06060</name>
</gene>
<dbReference type="SUPFAM" id="SSF63999">
    <property type="entry name" value="Thiamin pyrophosphokinase, catalytic domain"/>
    <property type="match status" value="1"/>
</dbReference>
<dbReference type="InterPro" id="IPR036759">
    <property type="entry name" value="TPK_catalytic_sf"/>
</dbReference>
<dbReference type="GO" id="GO:0004788">
    <property type="term" value="F:thiamine diphosphokinase activity"/>
    <property type="evidence" value="ECO:0007669"/>
    <property type="project" value="UniProtKB-UniRule"/>
</dbReference>
<organism evidence="7 8">
    <name type="scientific">Paracoccus limosus</name>
    <dbReference type="NCBI Taxonomy" id="913252"/>
    <lineage>
        <taxon>Bacteria</taxon>
        <taxon>Pseudomonadati</taxon>
        <taxon>Pseudomonadota</taxon>
        <taxon>Alphaproteobacteria</taxon>
        <taxon>Rhodobacterales</taxon>
        <taxon>Paracoccaceae</taxon>
        <taxon>Paracoccus</taxon>
    </lineage>
</organism>
<dbReference type="GO" id="GO:0009229">
    <property type="term" value="P:thiamine diphosphate biosynthetic process"/>
    <property type="evidence" value="ECO:0007669"/>
    <property type="project" value="InterPro"/>
</dbReference>
<sequence length="224" mass="23819">MMLTSRQPVTLIGGGPVSRADLDAALPLAPTLAAADGGADAALGFGLMPQAVWGDFDSISDRARQAIPTENLHHIAEQDSTDFEKCLTRIRAPLVLAIGFSGARQDHFLAALTTLARRLGPPTILLAGDDAITLCPPRIALDLPAGTRLSLYPMGAASGRSTGLEWPIEGLHFAPDLRTGTSNRTTGPVDLTITGPMLLILPRDQLALLAQRLQFHHFPNTQPR</sequence>
<dbReference type="SUPFAM" id="SSF63862">
    <property type="entry name" value="Thiamin pyrophosphokinase, substrate-binding domain"/>
    <property type="match status" value="1"/>
</dbReference>
<reference evidence="7 8" key="1">
    <citation type="submission" date="2019-11" db="EMBL/GenBank/DDBJ databases">
        <authorList>
            <person name="Dong K."/>
        </authorList>
    </citation>
    <scope>NUCLEOTIDE SEQUENCE [LARGE SCALE GENOMIC DNA]</scope>
    <source>
        <strain evidence="7 8">JCM 17370</strain>
    </source>
</reference>
<dbReference type="EMBL" id="WMIF01000006">
    <property type="protein sequence ID" value="MTH34164.1"/>
    <property type="molecule type" value="Genomic_DNA"/>
</dbReference>
<dbReference type="NCBIfam" id="TIGR01378">
    <property type="entry name" value="thi_PPkinase"/>
    <property type="match status" value="1"/>
</dbReference>
<dbReference type="GO" id="GO:0016301">
    <property type="term" value="F:kinase activity"/>
    <property type="evidence" value="ECO:0007669"/>
    <property type="project" value="UniProtKB-KW"/>
</dbReference>
<dbReference type="GO" id="GO:0005524">
    <property type="term" value="F:ATP binding"/>
    <property type="evidence" value="ECO:0007669"/>
    <property type="project" value="UniProtKB-KW"/>
</dbReference>
<dbReference type="PANTHER" id="PTHR41299:SF1">
    <property type="entry name" value="THIAMINE PYROPHOSPHOKINASE"/>
    <property type="match status" value="1"/>
</dbReference>
<dbReference type="InterPro" id="IPR006282">
    <property type="entry name" value="Thi_PPkinase"/>
</dbReference>
<keyword evidence="3 7" id="KW-0418">Kinase</keyword>
<dbReference type="OrthoDB" id="7057856at2"/>
<evidence type="ECO:0000256" key="4">
    <source>
        <dbReference type="ARBA" id="ARBA00022840"/>
    </source>
</evidence>